<dbReference type="Gene3D" id="1.20.1420.30">
    <property type="entry name" value="NCX, central ion-binding region"/>
    <property type="match status" value="1"/>
</dbReference>
<feature type="transmembrane region" description="Helical" evidence="5">
    <location>
        <begin position="38"/>
        <end position="57"/>
    </location>
</feature>
<proteinExistence type="predicted"/>
<sequence length="372" mass="38733">MRVGVDEVTAVGMAFGLCMVLFGAELFTNAVEWLGVKLGLGEGAVGSVLAALGTALPETAVPMTAMVLGGGHDAQQVGMGGILGAPFLLVTLGGLVLALAAALFRAGRHPHGMGVSSRAFLRDLAFFLVGFSLSLAPAAWPVPAVKVSVVCLLVTWYAVFVGAHLRDGTTTGSASDLRPLYLNLRGGQPASVAVLLQLAVALVLVVGGAHLLTKGVETLAAQMQMPTFLLSALIIPLATELPETLNSVVWMRDGKDGLAVGNITGAMVFQGTLVPAIGMLLTDWAFTRAAWWTACLTIAAALFLLVAVRLTSRVEPWALAFVSIAYFAFPLAALHPNALPPSVRFALWAAMSAASALGAFLLVRRRSLPSRR</sequence>
<keyword evidence="2 5" id="KW-0812">Transmembrane</keyword>
<keyword evidence="4 5" id="KW-0472">Membrane</keyword>
<evidence type="ECO:0000313" key="7">
    <source>
        <dbReference type="EMBL" id="AEJ44067.1"/>
    </source>
</evidence>
<dbReference type="eggNOG" id="COG0530">
    <property type="taxonomic scope" value="Bacteria"/>
</dbReference>
<dbReference type="Pfam" id="PF01699">
    <property type="entry name" value="Na_Ca_ex"/>
    <property type="match status" value="2"/>
</dbReference>
<dbReference type="STRING" id="1048834.TC41_2161"/>
<dbReference type="EMBL" id="CP002902">
    <property type="protein sequence ID" value="AEJ44067.1"/>
    <property type="molecule type" value="Genomic_DNA"/>
</dbReference>
<dbReference type="Proteomes" id="UP000000292">
    <property type="component" value="Chromosome"/>
</dbReference>
<feature type="transmembrane region" description="Helical" evidence="5">
    <location>
        <begin position="12"/>
        <end position="31"/>
    </location>
</feature>
<feature type="domain" description="Sodium/calcium exchanger membrane region" evidence="6">
    <location>
        <begin position="10"/>
        <end position="161"/>
    </location>
</feature>
<organism evidence="7 8">
    <name type="scientific">Alicyclobacillus acidocaldarius (strain Tc-4-1)</name>
    <name type="common">Bacillus acidocaldarius</name>
    <dbReference type="NCBI Taxonomy" id="1048834"/>
    <lineage>
        <taxon>Bacteria</taxon>
        <taxon>Bacillati</taxon>
        <taxon>Bacillota</taxon>
        <taxon>Bacilli</taxon>
        <taxon>Bacillales</taxon>
        <taxon>Alicyclobacillaceae</taxon>
        <taxon>Alicyclobacillus</taxon>
    </lineage>
</organism>
<evidence type="ECO:0000256" key="3">
    <source>
        <dbReference type="ARBA" id="ARBA00022989"/>
    </source>
</evidence>
<dbReference type="HOGENOM" id="CLU_072251_0_0_9"/>
<gene>
    <name evidence="7" type="ordered locus">TC41_2161</name>
</gene>
<feature type="domain" description="Sodium/calcium exchanger membrane region" evidence="6">
    <location>
        <begin position="195"/>
        <end position="329"/>
    </location>
</feature>
<evidence type="ECO:0000259" key="6">
    <source>
        <dbReference type="Pfam" id="PF01699"/>
    </source>
</evidence>
<dbReference type="PATRIC" id="fig|1048834.4.peg.2040"/>
<dbReference type="InterPro" id="IPR004837">
    <property type="entry name" value="NaCa_Exmemb"/>
</dbReference>
<reference evidence="7 8" key="1">
    <citation type="journal article" date="2011" name="J. Bacteriol.">
        <title>Complete Genome Sequence of Alicyclobacillus acidocaldarius Strain Tc-4-1.</title>
        <authorList>
            <person name="Chen Y."/>
            <person name="He Y."/>
            <person name="Zhang B."/>
            <person name="Yang J."/>
            <person name="Li W."/>
            <person name="Dong Z."/>
            <person name="Hu S."/>
        </authorList>
    </citation>
    <scope>NUCLEOTIDE SEQUENCE [LARGE SCALE GENOMIC DNA]</scope>
    <source>
        <strain evidence="7 8">Tc-4-1</strain>
    </source>
</reference>
<feature type="transmembrane region" description="Helical" evidence="5">
    <location>
        <begin position="289"/>
        <end position="310"/>
    </location>
</feature>
<evidence type="ECO:0000256" key="2">
    <source>
        <dbReference type="ARBA" id="ARBA00022692"/>
    </source>
</evidence>
<dbReference type="GO" id="GO:0055085">
    <property type="term" value="P:transmembrane transport"/>
    <property type="evidence" value="ECO:0007669"/>
    <property type="project" value="InterPro"/>
</dbReference>
<dbReference type="RefSeq" id="WP_014464912.1">
    <property type="nucleotide sequence ID" value="NC_017167.1"/>
</dbReference>
<feature type="transmembrane region" description="Helical" evidence="5">
    <location>
        <begin position="258"/>
        <end position="277"/>
    </location>
</feature>
<evidence type="ECO:0000256" key="5">
    <source>
        <dbReference type="SAM" id="Phobius"/>
    </source>
</evidence>
<reference evidence="8" key="2">
    <citation type="submission" date="2011-06" db="EMBL/GenBank/DDBJ databases">
        <title>The complete genome sequence of Alicyclobacillus acidocaldarius sp. Tc-4-1.</title>
        <authorList>
            <person name="Chen Y."/>
            <person name="He Y."/>
            <person name="Dong Z."/>
            <person name="Hu S."/>
        </authorList>
    </citation>
    <scope>NUCLEOTIDE SEQUENCE [LARGE SCALE GENOMIC DNA]</scope>
    <source>
        <strain evidence="8">Tc-4-1</strain>
    </source>
</reference>
<feature type="transmembrane region" description="Helical" evidence="5">
    <location>
        <begin position="345"/>
        <end position="363"/>
    </location>
</feature>
<dbReference type="GO" id="GO:0016020">
    <property type="term" value="C:membrane"/>
    <property type="evidence" value="ECO:0007669"/>
    <property type="project" value="UniProtKB-SubCell"/>
</dbReference>
<feature type="transmembrane region" description="Helical" evidence="5">
    <location>
        <begin position="77"/>
        <end position="104"/>
    </location>
</feature>
<feature type="transmembrane region" description="Helical" evidence="5">
    <location>
        <begin position="147"/>
        <end position="165"/>
    </location>
</feature>
<dbReference type="AlphaFoldDB" id="F8IFA2"/>
<comment type="subcellular location">
    <subcellularLocation>
        <location evidence="1">Membrane</location>
        <topology evidence="1">Multi-pass membrane protein</topology>
    </subcellularLocation>
</comment>
<keyword evidence="3 5" id="KW-1133">Transmembrane helix</keyword>
<dbReference type="KEGG" id="aad:TC41_2161"/>
<name>F8IFA2_ALIAT</name>
<feature type="transmembrane region" description="Helical" evidence="5">
    <location>
        <begin position="124"/>
        <end position="141"/>
    </location>
</feature>
<evidence type="ECO:0000256" key="4">
    <source>
        <dbReference type="ARBA" id="ARBA00023136"/>
    </source>
</evidence>
<feature type="transmembrane region" description="Helical" evidence="5">
    <location>
        <begin position="317"/>
        <end position="333"/>
    </location>
</feature>
<feature type="transmembrane region" description="Helical" evidence="5">
    <location>
        <begin position="192"/>
        <end position="213"/>
    </location>
</feature>
<dbReference type="InterPro" id="IPR044880">
    <property type="entry name" value="NCX_ion-bd_dom_sf"/>
</dbReference>
<accession>F8IFA2</accession>
<evidence type="ECO:0000313" key="8">
    <source>
        <dbReference type="Proteomes" id="UP000000292"/>
    </source>
</evidence>
<evidence type="ECO:0000256" key="1">
    <source>
        <dbReference type="ARBA" id="ARBA00004141"/>
    </source>
</evidence>
<protein>
    <submittedName>
        <fullName evidence="7">Sodium/calcium exchanger membrane region</fullName>
    </submittedName>
</protein>